<feature type="region of interest" description="Disordered" evidence="3">
    <location>
        <begin position="1"/>
        <end position="67"/>
    </location>
</feature>
<feature type="compositionally biased region" description="Pro residues" evidence="3">
    <location>
        <begin position="1"/>
        <end position="11"/>
    </location>
</feature>
<dbReference type="PANTHER" id="PTHR47447:SF17">
    <property type="entry name" value="OS12G0638900 PROTEIN"/>
    <property type="match status" value="1"/>
</dbReference>
<name>A0ABN9PXP1_9DINO</name>
<dbReference type="InterPro" id="IPR011990">
    <property type="entry name" value="TPR-like_helical_dom_sf"/>
</dbReference>
<gene>
    <name evidence="4" type="ORF">PCOR1329_LOCUS6977</name>
</gene>
<feature type="region of interest" description="Disordered" evidence="3">
    <location>
        <begin position="90"/>
        <end position="113"/>
    </location>
</feature>
<evidence type="ECO:0000256" key="2">
    <source>
        <dbReference type="PROSITE-ProRule" id="PRU00708"/>
    </source>
</evidence>
<feature type="repeat" description="PPR" evidence="2">
    <location>
        <begin position="153"/>
        <end position="183"/>
    </location>
</feature>
<keyword evidence="5" id="KW-1185">Reference proteome</keyword>
<comment type="caution">
    <text evidence="4">The sequence shown here is derived from an EMBL/GenBank/DDBJ whole genome shotgun (WGS) entry which is preliminary data.</text>
</comment>
<dbReference type="InterPro" id="IPR002885">
    <property type="entry name" value="PPR_rpt"/>
</dbReference>
<accession>A0ABN9PXP1</accession>
<organism evidence="4 5">
    <name type="scientific">Prorocentrum cordatum</name>
    <dbReference type="NCBI Taxonomy" id="2364126"/>
    <lineage>
        <taxon>Eukaryota</taxon>
        <taxon>Sar</taxon>
        <taxon>Alveolata</taxon>
        <taxon>Dinophyceae</taxon>
        <taxon>Prorocentrales</taxon>
        <taxon>Prorocentraceae</taxon>
        <taxon>Prorocentrum</taxon>
    </lineage>
</organism>
<reference evidence="4" key="1">
    <citation type="submission" date="2023-10" db="EMBL/GenBank/DDBJ databases">
        <authorList>
            <person name="Chen Y."/>
            <person name="Shah S."/>
            <person name="Dougan E. K."/>
            <person name="Thang M."/>
            <person name="Chan C."/>
        </authorList>
    </citation>
    <scope>NUCLEOTIDE SEQUENCE [LARGE SCALE GENOMIC DNA]</scope>
</reference>
<evidence type="ECO:0008006" key="6">
    <source>
        <dbReference type="Google" id="ProtNLM"/>
    </source>
</evidence>
<feature type="repeat" description="PPR" evidence="2">
    <location>
        <begin position="118"/>
        <end position="152"/>
    </location>
</feature>
<dbReference type="Proteomes" id="UP001189429">
    <property type="component" value="Unassembled WGS sequence"/>
</dbReference>
<keyword evidence="1" id="KW-0677">Repeat</keyword>
<feature type="non-terminal residue" evidence="4">
    <location>
        <position position="1"/>
    </location>
</feature>
<evidence type="ECO:0000256" key="1">
    <source>
        <dbReference type="ARBA" id="ARBA00022737"/>
    </source>
</evidence>
<dbReference type="Pfam" id="PF13041">
    <property type="entry name" value="PPR_2"/>
    <property type="match status" value="1"/>
</dbReference>
<sequence length="195" mass="20541">AAKSGGPPPSARPRARRPEAPAPGGALARHPLLEPARPHEPQGDEFPAVFGDLDREKPPAGKLGQSGWAVAAGGAGACDDFPAARALGARARAERRQAAGAGGAGPRGQGAAPDRALGVRWYTQQISALGKRKQWRQALDLLAEMRAGGVRPNVITYSALISACERSGQPERSLELLQEMKERRAWSLTSFSTAR</sequence>
<dbReference type="NCBIfam" id="TIGR00756">
    <property type="entry name" value="PPR"/>
    <property type="match status" value="2"/>
</dbReference>
<dbReference type="EMBL" id="CAUYUJ010001891">
    <property type="protein sequence ID" value="CAK0798080.1"/>
    <property type="molecule type" value="Genomic_DNA"/>
</dbReference>
<dbReference type="PROSITE" id="PS51375">
    <property type="entry name" value="PPR"/>
    <property type="match status" value="2"/>
</dbReference>
<dbReference type="PANTHER" id="PTHR47447">
    <property type="entry name" value="OS03G0856100 PROTEIN"/>
    <property type="match status" value="1"/>
</dbReference>
<proteinExistence type="predicted"/>
<dbReference type="Gene3D" id="1.25.40.10">
    <property type="entry name" value="Tetratricopeptide repeat domain"/>
    <property type="match status" value="1"/>
</dbReference>
<evidence type="ECO:0000313" key="5">
    <source>
        <dbReference type="Proteomes" id="UP001189429"/>
    </source>
</evidence>
<evidence type="ECO:0000256" key="3">
    <source>
        <dbReference type="SAM" id="MobiDB-lite"/>
    </source>
</evidence>
<evidence type="ECO:0000313" key="4">
    <source>
        <dbReference type="EMBL" id="CAK0798080.1"/>
    </source>
</evidence>
<protein>
    <recommendedName>
        <fullName evidence="6">Pentacotripeptide-repeat region of PRORP domain-containing protein</fullName>
    </recommendedName>
</protein>